<evidence type="ECO:0000313" key="3">
    <source>
        <dbReference type="Proteomes" id="UP000813824"/>
    </source>
</evidence>
<evidence type="ECO:0000313" key="2">
    <source>
        <dbReference type="EMBL" id="KAH8105833.1"/>
    </source>
</evidence>
<name>A0A8K0XTH0_9AGAR</name>
<reference evidence="2" key="1">
    <citation type="journal article" date="2021" name="New Phytol.">
        <title>Evolutionary innovations through gain and loss of genes in the ectomycorrhizal Boletales.</title>
        <authorList>
            <person name="Wu G."/>
            <person name="Miyauchi S."/>
            <person name="Morin E."/>
            <person name="Kuo A."/>
            <person name="Drula E."/>
            <person name="Varga T."/>
            <person name="Kohler A."/>
            <person name="Feng B."/>
            <person name="Cao Y."/>
            <person name="Lipzen A."/>
            <person name="Daum C."/>
            <person name="Hundley H."/>
            <person name="Pangilinan J."/>
            <person name="Johnson J."/>
            <person name="Barry K."/>
            <person name="LaButti K."/>
            <person name="Ng V."/>
            <person name="Ahrendt S."/>
            <person name="Min B."/>
            <person name="Choi I.G."/>
            <person name="Park H."/>
            <person name="Plett J.M."/>
            <person name="Magnuson J."/>
            <person name="Spatafora J.W."/>
            <person name="Nagy L.G."/>
            <person name="Henrissat B."/>
            <person name="Grigoriev I.V."/>
            <person name="Yang Z.L."/>
            <person name="Xu J."/>
            <person name="Martin F.M."/>
        </authorList>
    </citation>
    <scope>NUCLEOTIDE SEQUENCE</scope>
    <source>
        <strain evidence="2">KKN 215</strain>
    </source>
</reference>
<organism evidence="2 3">
    <name type="scientific">Cristinia sonorae</name>
    <dbReference type="NCBI Taxonomy" id="1940300"/>
    <lineage>
        <taxon>Eukaryota</taxon>
        <taxon>Fungi</taxon>
        <taxon>Dikarya</taxon>
        <taxon>Basidiomycota</taxon>
        <taxon>Agaricomycotina</taxon>
        <taxon>Agaricomycetes</taxon>
        <taxon>Agaricomycetidae</taxon>
        <taxon>Agaricales</taxon>
        <taxon>Pleurotineae</taxon>
        <taxon>Stephanosporaceae</taxon>
        <taxon>Cristinia</taxon>
    </lineage>
</organism>
<feature type="region of interest" description="Disordered" evidence="1">
    <location>
        <begin position="120"/>
        <end position="140"/>
    </location>
</feature>
<dbReference type="Proteomes" id="UP000813824">
    <property type="component" value="Unassembled WGS sequence"/>
</dbReference>
<keyword evidence="3" id="KW-1185">Reference proteome</keyword>
<feature type="region of interest" description="Disordered" evidence="1">
    <location>
        <begin position="178"/>
        <end position="201"/>
    </location>
</feature>
<feature type="compositionally biased region" description="Polar residues" evidence="1">
    <location>
        <begin position="307"/>
        <end position="316"/>
    </location>
</feature>
<dbReference type="EMBL" id="JAEVFJ010000003">
    <property type="protein sequence ID" value="KAH8105833.1"/>
    <property type="molecule type" value="Genomic_DNA"/>
</dbReference>
<dbReference type="AlphaFoldDB" id="A0A8K0XTH0"/>
<gene>
    <name evidence="2" type="ORF">BXZ70DRAFT_395726</name>
</gene>
<comment type="caution">
    <text evidence="2">The sequence shown here is derived from an EMBL/GenBank/DDBJ whole genome shotgun (WGS) entry which is preliminary data.</text>
</comment>
<protein>
    <submittedName>
        <fullName evidence="2">Uncharacterized protein</fullName>
    </submittedName>
</protein>
<feature type="region of interest" description="Disordered" evidence="1">
    <location>
        <begin position="293"/>
        <end position="316"/>
    </location>
</feature>
<proteinExistence type="predicted"/>
<evidence type="ECO:0000256" key="1">
    <source>
        <dbReference type="SAM" id="MobiDB-lite"/>
    </source>
</evidence>
<sequence>MGNKSVDDGMGAGAFPFCVEQLVSRLSAVTHRRFLLTSPAPTSPPPSSHIYTAANAVSAPPTRPRPSCCLCAALSSPTPHRSRRGHHRSSFLRPVDQVTSLKFRPLFLVVFTSLERDRPGARMMQGAQQRNSKRKRPMDDVARRAPVVRMCRQGCNAPLYGPNCIRSRRRVVPQVIASPRTPSTTSSSSPSSSSSSPGPISQVLSPAITAFQESIGFADNFAELNDTDLDDTLTGFFDRVGLSGVDFPSPTFVDHYVDNPAVSSPCGNFGPFLGLPSSVTTAEGIESPTPVADALEDEQPSVCKQRPSGNRRGNVSSTVLPWPPISFLFTQQSRATCSIRRG</sequence>
<accession>A0A8K0XTH0</accession>